<evidence type="ECO:0000313" key="2">
    <source>
        <dbReference type="Proteomes" id="UP000031561"/>
    </source>
</evidence>
<dbReference type="Proteomes" id="UP000031561">
    <property type="component" value="Unassembled WGS sequence"/>
</dbReference>
<dbReference type="RefSeq" id="WP_166280881.1">
    <property type="nucleotide sequence ID" value="NZ_JTHE03000037.1"/>
</dbReference>
<dbReference type="EMBL" id="JTHE03000037">
    <property type="protein sequence ID" value="MCM1982286.1"/>
    <property type="molecule type" value="Genomic_DNA"/>
</dbReference>
<keyword evidence="2" id="KW-1185">Reference proteome</keyword>
<gene>
    <name evidence="1" type="ORF">QQ91_0005520</name>
</gene>
<dbReference type="NCBIfam" id="TIGR02664">
    <property type="entry name" value="nitr_red_assoc"/>
    <property type="match status" value="1"/>
</dbReference>
<dbReference type="InterPro" id="IPR013481">
    <property type="entry name" value="NarM"/>
</dbReference>
<dbReference type="Pfam" id="PF09655">
    <property type="entry name" value="Nitr_red_assoc"/>
    <property type="match status" value="1"/>
</dbReference>
<reference evidence="1 2" key="1">
    <citation type="journal article" date="2015" name="Genome Announc.">
        <title>Draft Genome Sequence of Filamentous Marine Cyanobacterium Lyngbya confervoides Strain BDU141951.</title>
        <authorList>
            <person name="Chandrababunaidu M.M."/>
            <person name="Sen D."/>
            <person name="Tripathy S."/>
        </authorList>
    </citation>
    <scope>NUCLEOTIDE SEQUENCE [LARGE SCALE GENOMIC DNA]</scope>
    <source>
        <strain evidence="1 2">BDU141951</strain>
    </source>
</reference>
<comment type="caution">
    <text evidence="1">The sequence shown here is derived from an EMBL/GenBank/DDBJ whole genome shotgun (WGS) entry which is preliminary data.</text>
</comment>
<evidence type="ECO:0000313" key="1">
    <source>
        <dbReference type="EMBL" id="MCM1982286.1"/>
    </source>
</evidence>
<proteinExistence type="predicted"/>
<dbReference type="AlphaFoldDB" id="A0ABD4T1K9"/>
<name>A0ABD4T1K9_9CYAN</name>
<protein>
    <submittedName>
        <fullName evidence="1">Nitrate reductase associated protein</fullName>
    </submittedName>
</protein>
<sequence>MSDSTYFQFEEDFVASLRCIPMAVRYKLDTCGIKLKLDQWHHFTRQERQALVDRPCQDATEAADYRQFLTTLIQARSQSQAKTLPVEANPPWLNEAQIPESLQQKARREGAHLDIHQWQVLTPLQRFALIKLSQPSHESHNFIPALQEFGLLEAKLP</sequence>
<organism evidence="1 2">
    <name type="scientific">Lyngbya confervoides BDU141951</name>
    <dbReference type="NCBI Taxonomy" id="1574623"/>
    <lineage>
        <taxon>Bacteria</taxon>
        <taxon>Bacillati</taxon>
        <taxon>Cyanobacteriota</taxon>
        <taxon>Cyanophyceae</taxon>
        <taxon>Oscillatoriophycideae</taxon>
        <taxon>Oscillatoriales</taxon>
        <taxon>Microcoleaceae</taxon>
        <taxon>Lyngbya</taxon>
    </lineage>
</organism>
<accession>A0ABD4T1K9</accession>